<sequence>MASAGAKERIKVMKWDEKLQDGSWLDFYAVGVLKAFSDVSPVVYRLYEKKIVVSSVYLGDKHNLWVLNSIKDRDVFIISRLSWEDLFSSVGTWNIAITPHARLSWIEFRGVPVQCWSEEFFMRLGWAVGEPLLIEEEIVNRYLLCRGRVLVLIPYGLRCP</sequence>
<accession>A0AAD9TGS9</accession>
<dbReference type="AlphaFoldDB" id="A0AAD9TGS9"/>
<gene>
    <name evidence="1" type="ORF">Ddye_030294</name>
</gene>
<organism evidence="1 2">
    <name type="scientific">Dipteronia dyeriana</name>
    <dbReference type="NCBI Taxonomy" id="168575"/>
    <lineage>
        <taxon>Eukaryota</taxon>
        <taxon>Viridiplantae</taxon>
        <taxon>Streptophyta</taxon>
        <taxon>Embryophyta</taxon>
        <taxon>Tracheophyta</taxon>
        <taxon>Spermatophyta</taxon>
        <taxon>Magnoliopsida</taxon>
        <taxon>eudicotyledons</taxon>
        <taxon>Gunneridae</taxon>
        <taxon>Pentapetalae</taxon>
        <taxon>rosids</taxon>
        <taxon>malvids</taxon>
        <taxon>Sapindales</taxon>
        <taxon>Sapindaceae</taxon>
        <taxon>Hippocastanoideae</taxon>
        <taxon>Acereae</taxon>
        <taxon>Dipteronia</taxon>
    </lineage>
</organism>
<evidence type="ECO:0000313" key="1">
    <source>
        <dbReference type="EMBL" id="KAK2635502.1"/>
    </source>
</evidence>
<dbReference type="EMBL" id="JANJYI010000009">
    <property type="protein sequence ID" value="KAK2635502.1"/>
    <property type="molecule type" value="Genomic_DNA"/>
</dbReference>
<keyword evidence="2" id="KW-1185">Reference proteome</keyword>
<protein>
    <recommendedName>
        <fullName evidence="3">DUF4283 domain-containing protein</fullName>
    </recommendedName>
</protein>
<proteinExistence type="predicted"/>
<name>A0AAD9TGS9_9ROSI</name>
<evidence type="ECO:0008006" key="3">
    <source>
        <dbReference type="Google" id="ProtNLM"/>
    </source>
</evidence>
<evidence type="ECO:0000313" key="2">
    <source>
        <dbReference type="Proteomes" id="UP001280121"/>
    </source>
</evidence>
<dbReference type="Proteomes" id="UP001280121">
    <property type="component" value="Unassembled WGS sequence"/>
</dbReference>
<comment type="caution">
    <text evidence="1">The sequence shown here is derived from an EMBL/GenBank/DDBJ whole genome shotgun (WGS) entry which is preliminary data.</text>
</comment>
<reference evidence="1" key="1">
    <citation type="journal article" date="2023" name="Plant J.">
        <title>Genome sequences and population genomics provide insights into the demographic history, inbreeding, and mutation load of two 'living fossil' tree species of Dipteronia.</title>
        <authorList>
            <person name="Feng Y."/>
            <person name="Comes H.P."/>
            <person name="Chen J."/>
            <person name="Zhu S."/>
            <person name="Lu R."/>
            <person name="Zhang X."/>
            <person name="Li P."/>
            <person name="Qiu J."/>
            <person name="Olsen K.M."/>
            <person name="Qiu Y."/>
        </authorList>
    </citation>
    <scope>NUCLEOTIDE SEQUENCE</scope>
    <source>
        <strain evidence="1">KIB01</strain>
    </source>
</reference>